<protein>
    <submittedName>
        <fullName evidence="1">Uncharacterized protein</fullName>
    </submittedName>
</protein>
<gene>
    <name evidence="1" type="ORF">GCM10025869_17860</name>
</gene>
<dbReference type="Proteomes" id="UP001157069">
    <property type="component" value="Unassembled WGS sequence"/>
</dbReference>
<name>A0ABQ6JSH8_9MICO</name>
<keyword evidence="2" id="KW-1185">Reference proteome</keyword>
<dbReference type="EMBL" id="BSVA01000001">
    <property type="protein sequence ID" value="GMA91257.1"/>
    <property type="molecule type" value="Genomic_DNA"/>
</dbReference>
<reference evidence="2" key="1">
    <citation type="journal article" date="2019" name="Int. J. Syst. Evol. Microbiol.">
        <title>The Global Catalogue of Microorganisms (GCM) 10K type strain sequencing project: providing services to taxonomists for standard genome sequencing and annotation.</title>
        <authorList>
            <consortium name="The Broad Institute Genomics Platform"/>
            <consortium name="The Broad Institute Genome Sequencing Center for Infectious Disease"/>
            <person name="Wu L."/>
            <person name="Ma J."/>
        </authorList>
    </citation>
    <scope>NUCLEOTIDE SEQUENCE [LARGE SCALE GENOMIC DNA]</scope>
    <source>
        <strain evidence="2">NBRC 108755</strain>
    </source>
</reference>
<comment type="caution">
    <text evidence="1">The sequence shown here is derived from an EMBL/GenBank/DDBJ whole genome shotgun (WGS) entry which is preliminary data.</text>
</comment>
<evidence type="ECO:0000313" key="1">
    <source>
        <dbReference type="EMBL" id="GMA91257.1"/>
    </source>
</evidence>
<accession>A0ABQ6JSH8</accession>
<sequence>MEGAGGHEILLGIRGGLDREVLLGDADALGARLTQPLHGEPVREQLVVGGGQRPETEPPAGCMVGERVAVEGVHAHLVEGDPVAHPVAEPRRHDLHVVGERLGGVAHHPSAAVFASLRQIPVVERGHRTDAPLEQPVDEPVVEREAARFDRSGAIRHDARPRDREAVVVDSGLCEVGEVPSQRW</sequence>
<proteinExistence type="predicted"/>
<evidence type="ECO:0000313" key="2">
    <source>
        <dbReference type="Proteomes" id="UP001157069"/>
    </source>
</evidence>
<organism evidence="1 2">
    <name type="scientific">Homoserinibacter gongjuensis</name>
    <dbReference type="NCBI Taxonomy" id="1162968"/>
    <lineage>
        <taxon>Bacteria</taxon>
        <taxon>Bacillati</taxon>
        <taxon>Actinomycetota</taxon>
        <taxon>Actinomycetes</taxon>
        <taxon>Micrococcales</taxon>
        <taxon>Microbacteriaceae</taxon>
        <taxon>Homoserinibacter</taxon>
    </lineage>
</organism>